<dbReference type="EMBL" id="JAKRVX010000001">
    <property type="protein sequence ID" value="MCL9815439.1"/>
    <property type="molecule type" value="Genomic_DNA"/>
</dbReference>
<dbReference type="PANTHER" id="PTHR37460:SF1">
    <property type="entry name" value="ENDONUCLEASE III"/>
    <property type="match status" value="1"/>
</dbReference>
<reference evidence="1" key="1">
    <citation type="journal article" date="2022" name="Syst. Appl. Microbiol.">
        <title>Natronocalculus amylovorans gen. nov., sp. nov., and Natranaeroarchaeum aerophilus sp. nov., dominant culturable amylolytic natronoarchaea from hypersaline soda lakes in southwestern Siberia.</title>
        <authorList>
            <person name="Sorokin D.Y."/>
            <person name="Elcheninov A.G."/>
            <person name="Khizhniak T.V."/>
            <person name="Koenen M."/>
            <person name="Bale N.J."/>
            <person name="Damste J.S.S."/>
            <person name="Kublanov I.V."/>
        </authorList>
    </citation>
    <scope>NUCLEOTIDE SEQUENCE</scope>
    <source>
        <strain evidence="1">AArc-St2</strain>
    </source>
</reference>
<dbReference type="InterPro" id="IPR002837">
    <property type="entry name" value="DUF123"/>
</dbReference>
<dbReference type="RefSeq" id="WP_174653016.1">
    <property type="nucleotide sequence ID" value="NZ_JAKRVX010000001.1"/>
</dbReference>
<reference evidence="1" key="2">
    <citation type="submission" date="2022-02" db="EMBL/GenBank/DDBJ databases">
        <authorList>
            <person name="Elcheninov A.G."/>
            <person name="Sorokin D.Y."/>
            <person name="Kublanov I.V."/>
        </authorList>
    </citation>
    <scope>NUCLEOTIDE SEQUENCE</scope>
    <source>
        <strain evidence="1">AArc-St2</strain>
    </source>
</reference>
<protein>
    <submittedName>
        <fullName evidence="1">GIY-YIG nuclease family protein</fullName>
    </submittedName>
</protein>
<dbReference type="CDD" id="cd10441">
    <property type="entry name" value="GIY-YIG_COG1833"/>
    <property type="match status" value="1"/>
</dbReference>
<keyword evidence="2" id="KW-1185">Reference proteome</keyword>
<dbReference type="PANTHER" id="PTHR37460">
    <property type="entry name" value="ENDONUCLEASE III"/>
    <property type="match status" value="1"/>
</dbReference>
<evidence type="ECO:0000313" key="1">
    <source>
        <dbReference type="EMBL" id="MCL9815439.1"/>
    </source>
</evidence>
<dbReference type="AlphaFoldDB" id="A0AAE3FU77"/>
<comment type="caution">
    <text evidence="1">The sequence shown here is derived from an EMBL/GenBank/DDBJ whole genome shotgun (WGS) entry which is preliminary data.</text>
</comment>
<sequence>MAAPGSYVLILTIAEPTAIEVGALGTIEFDAGGYAYAGSAFGSGGLRRVERHRSLAVGDRTVQHWHIDYLLTHEQTTLYETVQYPHRDLECALSERLPGHRVAQFGASDCHCDSHLVWNEDVQSLSSGAIELIEK</sequence>
<evidence type="ECO:0000313" key="2">
    <source>
        <dbReference type="Proteomes" id="UP001203207"/>
    </source>
</evidence>
<dbReference type="Pfam" id="PF01986">
    <property type="entry name" value="DUF123"/>
    <property type="match status" value="1"/>
</dbReference>
<gene>
    <name evidence="1" type="ORF">AArcSt2_00625</name>
</gene>
<organism evidence="1 2">
    <name type="scientific">Natronocalculus amylovorans</name>
    <dbReference type="NCBI Taxonomy" id="2917812"/>
    <lineage>
        <taxon>Archaea</taxon>
        <taxon>Methanobacteriati</taxon>
        <taxon>Methanobacteriota</taxon>
        <taxon>Stenosarchaea group</taxon>
        <taxon>Halobacteria</taxon>
        <taxon>Halobacteriales</taxon>
        <taxon>Haloferacaceae</taxon>
        <taxon>Natronocalculus</taxon>
    </lineage>
</organism>
<accession>A0AAE3FU77</accession>
<name>A0AAE3FU77_9EURY</name>
<proteinExistence type="predicted"/>
<dbReference type="Proteomes" id="UP001203207">
    <property type="component" value="Unassembled WGS sequence"/>
</dbReference>